<sequence length="65" mass="7625">MTRKQIHDVAVGCRKWIEEIWFKPGFSGKRYKLYAKCRGLVLGDRIELAIFHNNDQALQERAFGD</sequence>
<protein>
    <submittedName>
        <fullName evidence="1">Uncharacterized protein</fullName>
    </submittedName>
</protein>
<reference evidence="1" key="1">
    <citation type="journal article" date="2021" name="Proc. Natl. Acad. Sci. U.S.A.">
        <title>A Catalog of Tens of Thousands of Viruses from Human Metagenomes Reveals Hidden Associations with Chronic Diseases.</title>
        <authorList>
            <person name="Tisza M.J."/>
            <person name="Buck C.B."/>
        </authorList>
    </citation>
    <scope>NUCLEOTIDE SEQUENCE</scope>
    <source>
        <strain evidence="1">CthqG28</strain>
    </source>
</reference>
<organism evidence="1">
    <name type="scientific">Siphoviridae sp. cthqG28</name>
    <dbReference type="NCBI Taxonomy" id="2826427"/>
    <lineage>
        <taxon>Viruses</taxon>
        <taxon>Duplodnaviria</taxon>
        <taxon>Heunggongvirae</taxon>
        <taxon>Uroviricota</taxon>
        <taxon>Caudoviricetes</taxon>
    </lineage>
</organism>
<name>A0A8S5LZ65_9CAUD</name>
<dbReference type="EMBL" id="BK014774">
    <property type="protein sequence ID" value="DAD75131.1"/>
    <property type="molecule type" value="Genomic_DNA"/>
</dbReference>
<accession>A0A8S5LZ65</accession>
<proteinExistence type="predicted"/>
<evidence type="ECO:0000313" key="1">
    <source>
        <dbReference type="EMBL" id="DAD75131.1"/>
    </source>
</evidence>